<keyword evidence="2" id="KW-1133">Transmembrane helix</keyword>
<keyword evidence="2" id="KW-0472">Membrane</keyword>
<name>A0A1I1VLR3_9BACT</name>
<dbReference type="OrthoDB" id="5483423at2"/>
<feature type="region of interest" description="Disordered" evidence="1">
    <location>
        <begin position="23"/>
        <end position="51"/>
    </location>
</feature>
<proteinExistence type="predicted"/>
<reference evidence="5" key="1">
    <citation type="submission" date="2016-10" db="EMBL/GenBank/DDBJ databases">
        <authorList>
            <person name="Varghese N."/>
            <person name="Submissions S."/>
        </authorList>
    </citation>
    <scope>NUCLEOTIDE SEQUENCE [LARGE SCALE GENOMIC DNA]</scope>
    <source>
        <strain evidence="5">ATCC 25963</strain>
    </source>
</reference>
<dbReference type="RefSeq" id="WP_143140342.1">
    <property type="nucleotide sequence ID" value="NZ_FOMX01000005.1"/>
</dbReference>
<dbReference type="Proteomes" id="UP000199400">
    <property type="component" value="Unassembled WGS sequence"/>
</dbReference>
<organism evidence="4 5">
    <name type="scientific">Nannocystis exedens</name>
    <dbReference type="NCBI Taxonomy" id="54"/>
    <lineage>
        <taxon>Bacteria</taxon>
        <taxon>Pseudomonadati</taxon>
        <taxon>Myxococcota</taxon>
        <taxon>Polyangia</taxon>
        <taxon>Nannocystales</taxon>
        <taxon>Nannocystaceae</taxon>
        <taxon>Nannocystis</taxon>
    </lineage>
</organism>
<accession>A0A1I1VLR3</accession>
<feature type="transmembrane region" description="Helical" evidence="2">
    <location>
        <begin position="562"/>
        <end position="581"/>
    </location>
</feature>
<evidence type="ECO:0000256" key="1">
    <source>
        <dbReference type="SAM" id="MobiDB-lite"/>
    </source>
</evidence>
<gene>
    <name evidence="4" type="ORF">SAMN02745121_01752</name>
</gene>
<sequence length="644" mass="67504">MTVTRRLRTAVLTFMFAGTCLSGHASAQPPGGPPIDPRAMSGIPRADPQTEPGTITVRALLGSFSQPAVGATVELELKSQDGSKTETRTAVAGADGRASFADLAAFHGGTAVARADLEGERQTSQPIALSPTQGYRVLLVKGAGSSGAAAGPGPAAAPGAAPSQPGPGEVPLPGVAFTNPGTPKGTLLVGTLDLRAGTPLEGVKVRLVLTGPDGKAETREAVSDVRGTARFPGLDALAADVSLVAEADLPTGTERSQPFSLAGKDVGMAVVLAVVGPRAPQKRQMMGPRAVPTILPGSVRVTVVGPDDQPINGVPVTIVKQDSTGFSKRFEDATGEDGVARIADIPLTGEGLFHAEASYAGAPWKSSFFTLDERMGVAVEMRVYPVTTDLTRVRSAVQFGVESMENDLARVDHLFQVYVDGDAAYWPGKPYKLPAADGATGLVIRDRADQVLEHEQEAPFTTITGPLPPGELIDLSTAYLLEHDGTAEIHWAAPFPIVDGRAVVVDGLKLTKGAKKPPVKPPHENGESRVDLEVYEIGAMPQGQAYDLVVDGLVTRPRTYKWLGLGFGLFVAFACGLAFALRPRASLRERLERRKAALLRKLEAAGPGERGPIVAALDQVYCQLDALESRPRHADPGAAWQDKA</sequence>
<keyword evidence="5" id="KW-1185">Reference proteome</keyword>
<feature type="signal peptide" evidence="3">
    <location>
        <begin position="1"/>
        <end position="27"/>
    </location>
</feature>
<feature type="compositionally biased region" description="Low complexity" evidence="1">
    <location>
        <begin position="147"/>
        <end position="163"/>
    </location>
</feature>
<evidence type="ECO:0008006" key="6">
    <source>
        <dbReference type="Google" id="ProtNLM"/>
    </source>
</evidence>
<evidence type="ECO:0000313" key="5">
    <source>
        <dbReference type="Proteomes" id="UP000199400"/>
    </source>
</evidence>
<dbReference type="AlphaFoldDB" id="A0A1I1VLR3"/>
<keyword evidence="2" id="KW-0812">Transmembrane</keyword>
<keyword evidence="3" id="KW-0732">Signal</keyword>
<feature type="chain" id="PRO_5011623800" description="Oxygen tolerance" evidence="3">
    <location>
        <begin position="28"/>
        <end position="644"/>
    </location>
</feature>
<evidence type="ECO:0000256" key="2">
    <source>
        <dbReference type="SAM" id="Phobius"/>
    </source>
</evidence>
<evidence type="ECO:0000256" key="3">
    <source>
        <dbReference type="SAM" id="SignalP"/>
    </source>
</evidence>
<dbReference type="EMBL" id="FOMX01000005">
    <property type="protein sequence ID" value="SFD83764.1"/>
    <property type="molecule type" value="Genomic_DNA"/>
</dbReference>
<feature type="region of interest" description="Disordered" evidence="1">
    <location>
        <begin position="147"/>
        <end position="170"/>
    </location>
</feature>
<dbReference type="STRING" id="54.SAMN02745121_01752"/>
<protein>
    <recommendedName>
        <fullName evidence="6">Oxygen tolerance</fullName>
    </recommendedName>
</protein>
<evidence type="ECO:0000313" key="4">
    <source>
        <dbReference type="EMBL" id="SFD83764.1"/>
    </source>
</evidence>